<dbReference type="Pfam" id="PF04016">
    <property type="entry name" value="DUF364"/>
    <property type="match status" value="1"/>
</dbReference>
<evidence type="ECO:0008006" key="5">
    <source>
        <dbReference type="Google" id="ProtNLM"/>
    </source>
</evidence>
<protein>
    <recommendedName>
        <fullName evidence="5">Heavy-metal chelation domain-containing protein</fullName>
    </recommendedName>
</protein>
<feature type="domain" description="Putative heavy-metal chelation" evidence="1">
    <location>
        <begin position="102"/>
        <end position="244"/>
    </location>
</feature>
<evidence type="ECO:0000313" key="4">
    <source>
        <dbReference type="Proteomes" id="UP000006061"/>
    </source>
</evidence>
<dbReference type="Gene3D" id="3.30.390.100">
    <property type="match status" value="1"/>
</dbReference>
<dbReference type="Pfam" id="PF13938">
    <property type="entry name" value="DUF4213"/>
    <property type="match status" value="1"/>
</dbReference>
<proteinExistence type="predicted"/>
<dbReference type="EMBL" id="CP003198">
    <property type="protein sequence ID" value="AFM21630.1"/>
    <property type="molecule type" value="Genomic_DNA"/>
</dbReference>
<evidence type="ECO:0000313" key="3">
    <source>
        <dbReference type="EMBL" id="AFM21630.1"/>
    </source>
</evidence>
<name>I4BWH3_ACEMN</name>
<reference evidence="4" key="1">
    <citation type="journal article" date="2013" name="Stand. Genomic Sci.">
        <title>Complete genome sequence of the moderate thermophile Anaerobaculum mobile type strain (NGA(T)).</title>
        <authorList>
            <person name="Mavromatis K."/>
            <person name="Stackebrandt E."/>
            <person name="Held B."/>
            <person name="Lapidus A."/>
            <person name="Nolan M."/>
            <person name="Lucas S."/>
            <person name="Hammon N."/>
            <person name="Deshpande S."/>
            <person name="Cheng J.F."/>
            <person name="Tapia R."/>
            <person name="Goodwin L.A."/>
            <person name="Pitluck S."/>
            <person name="Liolios K."/>
            <person name="Pagani I."/>
            <person name="Ivanova N."/>
            <person name="Mikhailova N."/>
            <person name="Huntemann M."/>
            <person name="Pati A."/>
            <person name="Chen A."/>
            <person name="Palaniappan K."/>
            <person name="Land M."/>
            <person name="Rohde M."/>
            <person name="Spring S."/>
            <person name="Goker M."/>
            <person name="Woyke T."/>
            <person name="Detter J.C."/>
            <person name="Bristow J."/>
            <person name="Eisen J.A."/>
            <person name="Markowitz V."/>
            <person name="Hugenholtz P."/>
            <person name="Klenk H.P."/>
            <person name="Kyrpides N.C."/>
        </authorList>
    </citation>
    <scope>NUCLEOTIDE SEQUENCE</scope>
    <source>
        <strain evidence="4">ATCC BAA-54 / DSM 13181 / NGA</strain>
    </source>
</reference>
<dbReference type="InterPro" id="IPR025251">
    <property type="entry name" value="DUF4213"/>
</dbReference>
<dbReference type="AlphaFoldDB" id="I4BWH3"/>
<dbReference type="STRING" id="891968.Anamo_1005"/>
<dbReference type="InterPro" id="IPR007161">
    <property type="entry name" value="DUF364"/>
</dbReference>
<sequence length="251" mass="26795">MIIVERLIASLESELSRLTVKKVVVGLRYTCVVLSDDSCGLAATLDEGRCCSKFNWSGPLAGRPALDLARGLMTADSIASSIGLATVNAVLSQNAPMQDVEPIEFLGISEDDVVGMVGNIAPLARHVAGRAKELLIFERNPLQHSKGILPDWAAEWELPRCDVVFITGTAFINKTIDHLLDLCSGRVAIIGPSTPLWPELLNGLGSKRVAGLFGLRVCDPELVYQIVSEGGSTGSFLKKGTAKAVLISLRS</sequence>
<dbReference type="Gene3D" id="3.40.50.11590">
    <property type="match status" value="1"/>
</dbReference>
<dbReference type="HOGENOM" id="CLU_076326_1_1_0"/>
<keyword evidence="4" id="KW-1185">Reference proteome</keyword>
<dbReference type="Proteomes" id="UP000006061">
    <property type="component" value="Chromosome"/>
</dbReference>
<feature type="domain" description="DUF4213" evidence="2">
    <location>
        <begin position="10"/>
        <end position="91"/>
    </location>
</feature>
<dbReference type="SUPFAM" id="SSF159713">
    <property type="entry name" value="Dhaf3308-like"/>
    <property type="match status" value="1"/>
</dbReference>
<evidence type="ECO:0000259" key="1">
    <source>
        <dbReference type="Pfam" id="PF04016"/>
    </source>
</evidence>
<dbReference type="eggNOG" id="COG2014">
    <property type="taxonomic scope" value="Bacteria"/>
</dbReference>
<accession>I4BWH3</accession>
<dbReference type="KEGG" id="amo:Anamo_1005"/>
<organism evidence="3 4">
    <name type="scientific">Acetomicrobium mobile (strain ATCC BAA-54 / DSM 13181 / JCM 12221 / NGA)</name>
    <name type="common">Anaerobaculum mobile</name>
    <dbReference type="NCBI Taxonomy" id="891968"/>
    <lineage>
        <taxon>Bacteria</taxon>
        <taxon>Thermotogati</taxon>
        <taxon>Synergistota</taxon>
        <taxon>Synergistia</taxon>
        <taxon>Synergistales</taxon>
        <taxon>Acetomicrobiaceae</taxon>
        <taxon>Acetomicrobium</taxon>
    </lineage>
</organism>
<gene>
    <name evidence="3" type="ordered locus">Anamo_1005</name>
</gene>
<evidence type="ECO:0000259" key="2">
    <source>
        <dbReference type="Pfam" id="PF13938"/>
    </source>
</evidence>